<reference evidence="3 4" key="1">
    <citation type="journal article" date="2021" name="Nat. Commun.">
        <title>Genetic determinants of endophytism in the Arabidopsis root mycobiome.</title>
        <authorList>
            <person name="Mesny F."/>
            <person name="Miyauchi S."/>
            <person name="Thiergart T."/>
            <person name="Pickel B."/>
            <person name="Atanasova L."/>
            <person name="Karlsson M."/>
            <person name="Huettel B."/>
            <person name="Barry K.W."/>
            <person name="Haridas S."/>
            <person name="Chen C."/>
            <person name="Bauer D."/>
            <person name="Andreopoulos W."/>
            <person name="Pangilinan J."/>
            <person name="LaButti K."/>
            <person name="Riley R."/>
            <person name="Lipzen A."/>
            <person name="Clum A."/>
            <person name="Drula E."/>
            <person name="Henrissat B."/>
            <person name="Kohler A."/>
            <person name="Grigoriev I.V."/>
            <person name="Martin F.M."/>
            <person name="Hacquard S."/>
        </authorList>
    </citation>
    <scope>NUCLEOTIDE SEQUENCE [LARGE SCALE GENOMIC DNA]</scope>
    <source>
        <strain evidence="3 4">MPI-CAGE-CH-0241</strain>
    </source>
</reference>
<feature type="region of interest" description="Disordered" evidence="2">
    <location>
        <begin position="222"/>
        <end position="253"/>
    </location>
</feature>
<feature type="region of interest" description="Disordered" evidence="2">
    <location>
        <begin position="53"/>
        <end position="139"/>
    </location>
</feature>
<organism evidence="3 4">
    <name type="scientific">Thelonectria olida</name>
    <dbReference type="NCBI Taxonomy" id="1576542"/>
    <lineage>
        <taxon>Eukaryota</taxon>
        <taxon>Fungi</taxon>
        <taxon>Dikarya</taxon>
        <taxon>Ascomycota</taxon>
        <taxon>Pezizomycotina</taxon>
        <taxon>Sordariomycetes</taxon>
        <taxon>Hypocreomycetidae</taxon>
        <taxon>Hypocreales</taxon>
        <taxon>Nectriaceae</taxon>
        <taxon>Thelonectria</taxon>
    </lineage>
</organism>
<dbReference type="Pfam" id="PF13136">
    <property type="entry name" value="DUF3984"/>
    <property type="match status" value="1"/>
</dbReference>
<evidence type="ECO:0000313" key="4">
    <source>
        <dbReference type="Proteomes" id="UP000777438"/>
    </source>
</evidence>
<feature type="region of interest" description="Disordered" evidence="2">
    <location>
        <begin position="1"/>
        <end position="20"/>
    </location>
</feature>
<comment type="caution">
    <text evidence="3">The sequence shown here is derived from an EMBL/GenBank/DDBJ whole genome shotgun (WGS) entry which is preliminary data.</text>
</comment>
<dbReference type="OrthoDB" id="5339776at2759"/>
<evidence type="ECO:0000256" key="1">
    <source>
        <dbReference type="SAM" id="Coils"/>
    </source>
</evidence>
<dbReference type="AlphaFoldDB" id="A0A9P8WHA3"/>
<evidence type="ECO:0000313" key="3">
    <source>
        <dbReference type="EMBL" id="KAH6897476.1"/>
    </source>
</evidence>
<feature type="coiled-coil region" evidence="1">
    <location>
        <begin position="272"/>
        <end position="299"/>
    </location>
</feature>
<name>A0A9P8WHA3_9HYPO</name>
<feature type="region of interest" description="Disordered" evidence="2">
    <location>
        <begin position="322"/>
        <end position="373"/>
    </location>
</feature>
<protein>
    <submittedName>
        <fullName evidence="3">Uncharacterized protein</fullName>
    </submittedName>
</protein>
<dbReference type="EMBL" id="JAGPYM010000003">
    <property type="protein sequence ID" value="KAH6897476.1"/>
    <property type="molecule type" value="Genomic_DNA"/>
</dbReference>
<proteinExistence type="predicted"/>
<gene>
    <name evidence="3" type="ORF">B0T10DRAFT_455333</name>
</gene>
<dbReference type="Proteomes" id="UP000777438">
    <property type="component" value="Unassembled WGS sequence"/>
</dbReference>
<keyword evidence="4" id="KW-1185">Reference proteome</keyword>
<accession>A0A9P8WHA3</accession>
<feature type="compositionally biased region" description="Basic residues" evidence="2">
    <location>
        <begin position="113"/>
        <end position="126"/>
    </location>
</feature>
<keyword evidence="1" id="KW-0175">Coiled coil</keyword>
<feature type="compositionally biased region" description="Basic residues" evidence="2">
    <location>
        <begin position="224"/>
        <end position="234"/>
    </location>
</feature>
<feature type="compositionally biased region" description="Acidic residues" evidence="2">
    <location>
        <begin position="322"/>
        <end position="331"/>
    </location>
</feature>
<feature type="compositionally biased region" description="Polar residues" evidence="2">
    <location>
        <begin position="53"/>
        <end position="69"/>
    </location>
</feature>
<sequence length="388" mass="42760">MDVAYNQHADRARRKNRSATSLNHLSLAPLTTKLPINDDDLIPNSDTDAFSSLKRNSSVSYLQGKSAPTTPRLLSRSPTAPRSHSHTRTPSAPIGPLSKSKSASHLAFAPGVRKSHSGRATPIRRHNKDDSPGFGLRHRNDSDWLLRTGALMSFEARESKGQAWLVSRQSSTSLAGMHDEDEEAFENHLAHERGVAAASRHHSRHGSNVVSDEDLSPYASRFASRTHSRSHSLSRPRSQFLTPLERPSTSNGLDLEMTDSYFPSQDLPGPDFVNLDERLEELELERDSVQDDEAAVQRLVRRGQANAGTWFGSVWGLFAVDEDEEESDSEDGTTPGDDSDLKRSRSWSSRHMAGISTLPEDHIPPPGAEDGGWSDAAWLLSVATKVMF</sequence>
<dbReference type="InterPro" id="IPR025040">
    <property type="entry name" value="DUF3984"/>
</dbReference>
<evidence type="ECO:0000256" key="2">
    <source>
        <dbReference type="SAM" id="MobiDB-lite"/>
    </source>
</evidence>